<dbReference type="PANTHER" id="PTHR24148">
    <property type="entry name" value="ANKYRIN REPEAT DOMAIN-CONTAINING PROTEIN 39 HOMOLOG-RELATED"/>
    <property type="match status" value="1"/>
</dbReference>
<name>A0A178D0X7_9EURO</name>
<evidence type="ECO:0000313" key="2">
    <source>
        <dbReference type="EMBL" id="OAL35033.1"/>
    </source>
</evidence>
<organism evidence="2 3">
    <name type="scientific">Fonsecaea nubica</name>
    <dbReference type="NCBI Taxonomy" id="856822"/>
    <lineage>
        <taxon>Eukaryota</taxon>
        <taxon>Fungi</taxon>
        <taxon>Dikarya</taxon>
        <taxon>Ascomycota</taxon>
        <taxon>Pezizomycotina</taxon>
        <taxon>Eurotiomycetes</taxon>
        <taxon>Chaetothyriomycetidae</taxon>
        <taxon>Chaetothyriales</taxon>
        <taxon>Herpotrichiellaceae</taxon>
        <taxon>Fonsecaea</taxon>
    </lineage>
</organism>
<dbReference type="AlphaFoldDB" id="A0A178D0X7"/>
<comment type="caution">
    <text evidence="2">The sequence shown here is derived from an EMBL/GenBank/DDBJ whole genome shotgun (WGS) entry which is preliminary data.</text>
</comment>
<protein>
    <recommendedName>
        <fullName evidence="1">Heterokaryon incompatibility domain-containing protein</fullName>
    </recommendedName>
</protein>
<sequence>MRISAAINRPTLLWVDQICIDQSNEIEKSVQVSLISTIYRAAAEVIVWLGGIGYSLFADDFGSTVARIAHARASPTAARIATHLSHGNVAKAYREHQRHQDENGKMRYNDLHRLCALIRSPWFTRVWVLQEVVAARKITAFAGLHVDWYTFSEAAQWIIEGGFYILEHEGGLGHGFQFLHLVQGLRLSNRIPLLYLLLMTRAMKATDPRDKVFATYSLASDCQTLRFRIDYRESLSRVYGGVALAILERDRCLDFLSVPRPICTEQPPLPSWTPDWRQRGGVMVSLALGGSRLASHTGQCLFRASQMTLATPQAYHEDGILRIEGMYFDSISTLWEVYGSNLMDEDIVELANSAHDNEASLLSSVRVFQSWKSSTAGATKLEPSNEDKADIFLNVLSAGGAAKDLKEYRRLERNFRTLSLCHRLTHRFVARLPFRERLLRRILWILHHLAIYAGNWLDCQDFIPTVLVPSVGRRLGRTAKDYLALLSRGAEVDDQIFLVKGSKTPLVLRPVEGTEYWTFVGDCYVHGIMRGEAFEEAECREMHLV</sequence>
<dbReference type="OrthoDB" id="4161587at2759"/>
<dbReference type="Proteomes" id="UP000185904">
    <property type="component" value="Unassembled WGS sequence"/>
</dbReference>
<reference evidence="2 3" key="1">
    <citation type="submission" date="2016-03" db="EMBL/GenBank/DDBJ databases">
        <title>The draft genome sequence of Fonsecaea nubica causative agent of cutaneous subcutaneous infection in human host.</title>
        <authorList>
            <person name="Costa F."/>
            <person name="Sybren D.H."/>
            <person name="Raittz R.T."/>
            <person name="Weiss V.A."/>
            <person name="Leao A.C."/>
            <person name="Gomes R."/>
            <person name="De Souza E.M."/>
            <person name="Pedrosa F.O."/>
            <person name="Steffens M.B."/>
            <person name="Bombassaro A."/>
            <person name="Tadra-Sfeir M.Z."/>
            <person name="Moreno L.F."/>
            <person name="Najafzadeh M.J."/>
            <person name="Felipe M.S."/>
            <person name="Teixeira M."/>
            <person name="Sun J."/>
            <person name="Xi L."/>
            <person name="Castro M.A."/>
            <person name="Vicente V.A."/>
        </authorList>
    </citation>
    <scope>NUCLEOTIDE SEQUENCE [LARGE SCALE GENOMIC DNA]</scope>
    <source>
        <strain evidence="2 3">CBS 269.64</strain>
    </source>
</reference>
<dbReference type="PANTHER" id="PTHR24148:SF64">
    <property type="entry name" value="HETEROKARYON INCOMPATIBILITY DOMAIN-CONTAINING PROTEIN"/>
    <property type="match status" value="1"/>
</dbReference>
<dbReference type="GeneID" id="34589164"/>
<evidence type="ECO:0000259" key="1">
    <source>
        <dbReference type="Pfam" id="PF06985"/>
    </source>
</evidence>
<proteinExistence type="predicted"/>
<dbReference type="Pfam" id="PF26639">
    <property type="entry name" value="Het-6_barrel"/>
    <property type="match status" value="1"/>
</dbReference>
<gene>
    <name evidence="2" type="ORF">AYO20_05748</name>
</gene>
<dbReference type="Pfam" id="PF06985">
    <property type="entry name" value="HET"/>
    <property type="match status" value="1"/>
</dbReference>
<evidence type="ECO:0000313" key="3">
    <source>
        <dbReference type="Proteomes" id="UP000185904"/>
    </source>
</evidence>
<keyword evidence="3" id="KW-1185">Reference proteome</keyword>
<dbReference type="InterPro" id="IPR010730">
    <property type="entry name" value="HET"/>
</dbReference>
<feature type="domain" description="Heterokaryon incompatibility" evidence="1">
    <location>
        <begin position="8"/>
        <end position="131"/>
    </location>
</feature>
<dbReference type="InterPro" id="IPR052895">
    <property type="entry name" value="HetReg/Transcr_Mod"/>
</dbReference>
<accession>A0A178D0X7</accession>
<dbReference type="EMBL" id="LVCJ01000034">
    <property type="protein sequence ID" value="OAL35033.1"/>
    <property type="molecule type" value="Genomic_DNA"/>
</dbReference>
<dbReference type="RefSeq" id="XP_022500045.1">
    <property type="nucleotide sequence ID" value="XM_022644041.1"/>
</dbReference>